<gene>
    <name evidence="1" type="primary">recD_2</name>
    <name evidence="1" type="ORF">BIN_B_02181</name>
</gene>
<name>A0A653EJE7_9MYCO</name>
<reference evidence="1" key="1">
    <citation type="submission" date="2019-05" db="EMBL/GenBank/DDBJ databases">
        <authorList>
            <person name="Naeem R."/>
            <person name="Antony C."/>
            <person name="Guan Q."/>
        </authorList>
    </citation>
    <scope>NUCLEOTIDE SEQUENCE</scope>
    <source>
        <strain evidence="1">2</strain>
    </source>
</reference>
<evidence type="ECO:0000313" key="1">
    <source>
        <dbReference type="EMBL" id="VTO97643.1"/>
    </source>
</evidence>
<sequence>MPTPPRDSRLLTRALFYTAVTRAKNKVRVVGGEAEVGGAVERHAARAIGLRMRLQHP</sequence>
<proteinExistence type="predicted"/>
<dbReference type="InterPro" id="IPR027417">
    <property type="entry name" value="P-loop_NTPase"/>
</dbReference>
<accession>A0A653EJE7</accession>
<dbReference type="Gene3D" id="3.40.50.300">
    <property type="entry name" value="P-loop containing nucleotide triphosphate hydrolases"/>
    <property type="match status" value="1"/>
</dbReference>
<dbReference type="SUPFAM" id="SSF52540">
    <property type="entry name" value="P-loop containing nucleoside triphosphate hydrolases"/>
    <property type="match status" value="1"/>
</dbReference>
<dbReference type="AlphaFoldDB" id="A0A653EJE7"/>
<protein>
    <submittedName>
        <fullName evidence="1">RecBCD enzyme subunit RecD</fullName>
    </submittedName>
</protein>
<organism evidence="1">
    <name type="scientific">Mycobacterium riyadhense</name>
    <dbReference type="NCBI Taxonomy" id="486698"/>
    <lineage>
        <taxon>Bacteria</taxon>
        <taxon>Bacillati</taxon>
        <taxon>Actinomycetota</taxon>
        <taxon>Actinomycetes</taxon>
        <taxon>Mycobacteriales</taxon>
        <taxon>Mycobacteriaceae</taxon>
        <taxon>Mycobacterium</taxon>
    </lineage>
</organism>
<dbReference type="EMBL" id="LR589080">
    <property type="protein sequence ID" value="VTO97643.1"/>
    <property type="molecule type" value="Genomic_DNA"/>
</dbReference>